<evidence type="ECO:0000313" key="4">
    <source>
        <dbReference type="Proteomes" id="UP001241110"/>
    </source>
</evidence>
<organism evidence="3 4">
    <name type="scientific">Xanthocytophaga flava</name>
    <dbReference type="NCBI Taxonomy" id="3048013"/>
    <lineage>
        <taxon>Bacteria</taxon>
        <taxon>Pseudomonadati</taxon>
        <taxon>Bacteroidota</taxon>
        <taxon>Cytophagia</taxon>
        <taxon>Cytophagales</taxon>
        <taxon>Rhodocytophagaceae</taxon>
        <taxon>Xanthocytophaga</taxon>
    </lineage>
</organism>
<evidence type="ECO:0000313" key="3">
    <source>
        <dbReference type="EMBL" id="MDJ1482962.1"/>
    </source>
</evidence>
<dbReference type="PROSITE" id="PS50853">
    <property type="entry name" value="FN3"/>
    <property type="match status" value="1"/>
</dbReference>
<gene>
    <name evidence="3" type="ORF">QNI16_20840</name>
</gene>
<feature type="coiled-coil region" evidence="1">
    <location>
        <begin position="507"/>
        <end position="534"/>
    </location>
</feature>
<dbReference type="Gene3D" id="2.60.40.10">
    <property type="entry name" value="Immunoglobulins"/>
    <property type="match status" value="2"/>
</dbReference>
<dbReference type="CDD" id="cd00063">
    <property type="entry name" value="FN3"/>
    <property type="match status" value="1"/>
</dbReference>
<accession>A0AAE3QP89</accession>
<evidence type="ECO:0000256" key="1">
    <source>
        <dbReference type="SAM" id="Coils"/>
    </source>
</evidence>
<dbReference type="InterPro" id="IPR003961">
    <property type="entry name" value="FN3_dom"/>
</dbReference>
<name>A0AAE3QP89_9BACT</name>
<dbReference type="Pfam" id="PF00041">
    <property type="entry name" value="fn3"/>
    <property type="match status" value="1"/>
</dbReference>
<dbReference type="SUPFAM" id="SSF49265">
    <property type="entry name" value="Fibronectin type III"/>
    <property type="match status" value="1"/>
</dbReference>
<dbReference type="InterPro" id="IPR036116">
    <property type="entry name" value="FN3_sf"/>
</dbReference>
<keyword evidence="1" id="KW-0175">Coiled coil</keyword>
<proteinExistence type="predicted"/>
<protein>
    <submittedName>
        <fullName evidence="3">Fibronectin type III domain-containing protein</fullName>
    </submittedName>
</protein>
<dbReference type="RefSeq" id="WP_313982394.1">
    <property type="nucleotide sequence ID" value="NZ_JASJOS010000009.1"/>
</dbReference>
<reference evidence="3" key="1">
    <citation type="submission" date="2023-05" db="EMBL/GenBank/DDBJ databases">
        <authorList>
            <person name="Zhang X."/>
        </authorList>
    </citation>
    <scope>NUCLEOTIDE SEQUENCE</scope>
    <source>
        <strain evidence="3">YF14B1</strain>
    </source>
</reference>
<dbReference type="Proteomes" id="UP001241110">
    <property type="component" value="Unassembled WGS sequence"/>
</dbReference>
<dbReference type="AlphaFoldDB" id="A0AAE3QP89"/>
<comment type="caution">
    <text evidence="3">The sequence shown here is derived from an EMBL/GenBank/DDBJ whole genome shotgun (WGS) entry which is preliminary data.</text>
</comment>
<dbReference type="InterPro" id="IPR013783">
    <property type="entry name" value="Ig-like_fold"/>
</dbReference>
<sequence length="790" mass="88291">MVAIYNASFIWIHFLPKLLLFSGLVAIGLVLGLVYEVKAQSNQNSYTVQSTVQLVPPYSTNLTDYAQPGSEKLRVILLQRDLSQANYQVRLFFSIYLNGRLIIRTARGYNPPPISLAAGVPTVLSGVDLAPYLETRNLDFVGYDRNQYEKTRTLPEGSFQLCVTAYYYARPEVQVSNQGCSFYYLAKNEPPLINQPACGSKIPHREPTQLIFQWIPRNTASPNSAGNTEYELQLFEVRVAGRNPNDIVLSQPPVFRVTTTQSMYIYTVSDPPLQQGLQYVWRVQASDTEGRDDFRNQGYSEVCTFTYGGSNDPAFQVGMVQNFQAKGIAERSGRIQWLKDASMFDGYKIYYRKAGTDHGWAESESTDSLLTLTGLEPESTYETRMQGRKKGVYGGFTDIISFETMKPRVVQCGVGNTDSLARADESKPLLDGLSGDMIQVDGQTMQLVEVENLGAGFYRGQGKMFVDLLAGLGFKVVFERLYIDVNKIAGRGKIVYVSRGVDNMVNNQVTNQKERQAQRELERLQQANRDKYKDTQFYEKIFTFTGLEIQSVEVKADGSVVVTTKDAEGNIQTSPQTAISQVRTEKPAEAIIIQDKNGDQWVVENGKDPVKVPGGGLPDIDVTGVSNAVASVVLKALKELKQEASTQKDSITTVYVSLSEKAISTQEILTDVDTASLSQKYFFAGESQNTLSTDNTTNESIVNAGKLAKFSIAYFYTKVIYGFVDKVYDTRKKCKELALLVTENSETLADTLKKLQEDGTSEEKQIQIAKQQIQNNINQYIYSYWNSFSK</sequence>
<evidence type="ECO:0000259" key="2">
    <source>
        <dbReference type="PROSITE" id="PS50853"/>
    </source>
</evidence>
<feature type="domain" description="Fibronectin type-III" evidence="2">
    <location>
        <begin position="319"/>
        <end position="407"/>
    </location>
</feature>
<dbReference type="EMBL" id="JASJOS010000009">
    <property type="protein sequence ID" value="MDJ1482962.1"/>
    <property type="molecule type" value="Genomic_DNA"/>
</dbReference>